<feature type="region of interest" description="Disordered" evidence="1">
    <location>
        <begin position="1"/>
        <end position="38"/>
    </location>
</feature>
<keyword evidence="3" id="KW-1185">Reference proteome</keyword>
<reference evidence="2 3" key="1">
    <citation type="submission" date="2019-05" db="EMBL/GenBank/DDBJ databases">
        <title>Nakamurella sp. N5BH11, whole genome shotgun sequence.</title>
        <authorList>
            <person name="Tuo L."/>
        </authorList>
    </citation>
    <scope>NUCLEOTIDE SEQUENCE [LARGE SCALE GENOMIC DNA]</scope>
    <source>
        <strain evidence="2 3">N5BH11</strain>
    </source>
</reference>
<feature type="region of interest" description="Disordered" evidence="1">
    <location>
        <begin position="45"/>
        <end position="64"/>
    </location>
</feature>
<gene>
    <name evidence="2" type="ORF">FDO65_20515</name>
</gene>
<name>A0A4U6Q8Z2_9ACTN</name>
<evidence type="ECO:0008006" key="4">
    <source>
        <dbReference type="Google" id="ProtNLM"/>
    </source>
</evidence>
<proteinExistence type="predicted"/>
<protein>
    <recommendedName>
        <fullName evidence="4">Glycolipid-binding domain-containing protein</fullName>
    </recommendedName>
</protein>
<comment type="caution">
    <text evidence="2">The sequence shown here is derived from an EMBL/GenBank/DDBJ whole genome shotgun (WGS) entry which is preliminary data.</text>
</comment>
<organism evidence="2 3">
    <name type="scientific">Nakamurella flava</name>
    <dbReference type="NCBI Taxonomy" id="2576308"/>
    <lineage>
        <taxon>Bacteria</taxon>
        <taxon>Bacillati</taxon>
        <taxon>Actinomycetota</taxon>
        <taxon>Actinomycetes</taxon>
        <taxon>Nakamurellales</taxon>
        <taxon>Nakamurellaceae</taxon>
        <taxon>Nakamurella</taxon>
    </lineage>
</organism>
<dbReference type="SUPFAM" id="SSF159275">
    <property type="entry name" value="PA1994-like"/>
    <property type="match status" value="1"/>
</dbReference>
<dbReference type="Proteomes" id="UP000306985">
    <property type="component" value="Unassembled WGS sequence"/>
</dbReference>
<evidence type="ECO:0000256" key="1">
    <source>
        <dbReference type="SAM" id="MobiDB-lite"/>
    </source>
</evidence>
<feature type="region of interest" description="Disordered" evidence="1">
    <location>
        <begin position="236"/>
        <end position="273"/>
    </location>
</feature>
<dbReference type="AlphaFoldDB" id="A0A4U6Q8Z2"/>
<accession>A0A4U6Q8Z2</accession>
<dbReference type="OrthoDB" id="7347529at2"/>
<dbReference type="EMBL" id="SZZH01000007">
    <property type="protein sequence ID" value="TKV56347.1"/>
    <property type="molecule type" value="Genomic_DNA"/>
</dbReference>
<evidence type="ECO:0000313" key="2">
    <source>
        <dbReference type="EMBL" id="TKV56347.1"/>
    </source>
</evidence>
<dbReference type="Pfam" id="PF06475">
    <property type="entry name" value="Glycolipid_bind"/>
    <property type="match status" value="1"/>
</dbReference>
<feature type="compositionally biased region" description="Low complexity" evidence="1">
    <location>
        <begin position="48"/>
        <end position="63"/>
    </location>
</feature>
<sequence>MCWICAPGTSSTSAPATGADHRAAGPTTTGPAATPHAEGVRMTRDLTAARPPGRAPAPTGTGTMHRRVTVVDGGVRFLAWTSADGLRSETARIVTTPRGLRASGTVLTLGDRPCSTSYALLCDATGRTRRLSVRAESASLERAVALTRAPGAPWLDGTGRPPPHSGLDDVIDIELSSSVLTASLLIRRLGLHRPDAPAEPLHLTVARIATPHLEVGTMWRRIRVIDHADDRGVLSIDGPDGSSRITVDDDGFAVDVDPQDTGTGNPDGVSNAE</sequence>
<evidence type="ECO:0000313" key="3">
    <source>
        <dbReference type="Proteomes" id="UP000306985"/>
    </source>
</evidence>
<dbReference type="InterPro" id="IPR009467">
    <property type="entry name" value="Glycolipid-bd_prot_put"/>
</dbReference>
<feature type="compositionally biased region" description="Low complexity" evidence="1">
    <location>
        <begin position="24"/>
        <end position="35"/>
    </location>
</feature>